<accession>A0ABV0GE97</accession>
<evidence type="ECO:0000313" key="1">
    <source>
        <dbReference type="EMBL" id="MEO3713279.1"/>
    </source>
</evidence>
<reference evidence="1 2" key="1">
    <citation type="submission" date="2024-05" db="EMBL/GenBank/DDBJ databases">
        <title>Roseateles sp. 2.12 16S ribosomal RNA gene Genome sequencing and assembly.</title>
        <authorList>
            <person name="Woo H."/>
        </authorList>
    </citation>
    <scope>NUCLEOTIDE SEQUENCE [LARGE SCALE GENOMIC DNA]</scope>
    <source>
        <strain evidence="1 2">2.12</strain>
    </source>
</reference>
<dbReference type="Proteomes" id="UP001462640">
    <property type="component" value="Unassembled WGS sequence"/>
</dbReference>
<evidence type="ECO:0000313" key="2">
    <source>
        <dbReference type="Proteomes" id="UP001462640"/>
    </source>
</evidence>
<organism evidence="1 2">
    <name type="scientific">Roseateles flavus</name>
    <dbReference type="NCBI Taxonomy" id="3149041"/>
    <lineage>
        <taxon>Bacteria</taxon>
        <taxon>Pseudomonadati</taxon>
        <taxon>Pseudomonadota</taxon>
        <taxon>Betaproteobacteria</taxon>
        <taxon>Burkholderiales</taxon>
        <taxon>Sphaerotilaceae</taxon>
        <taxon>Roseateles</taxon>
    </lineage>
</organism>
<comment type="caution">
    <text evidence="1">The sequence shown here is derived from an EMBL/GenBank/DDBJ whole genome shotgun (WGS) entry which is preliminary data.</text>
</comment>
<keyword evidence="2" id="KW-1185">Reference proteome</keyword>
<sequence length="184" mass="18413">MPLAQQGLDGLLHGQGLGKAGQGVRTAVQQGAPVLQQVGLGEVGAQVALAELAPVLVLAQADAPEPVAQPDLAAAGAPAHLVDISLLAQHGGVDVDGHAGREQPGAQADLGRFGLHGVQQLAVHHLGGAQHPLQHEDEMGQHLAAEAALRAARQPGACVTLPGAGPAGEAQGQLHRLQLAHGMA</sequence>
<proteinExistence type="predicted"/>
<protein>
    <submittedName>
        <fullName evidence="1">Uncharacterized protein</fullName>
    </submittedName>
</protein>
<name>A0ABV0GE97_9BURK</name>
<dbReference type="EMBL" id="JBDPZC010000004">
    <property type="protein sequence ID" value="MEO3713279.1"/>
    <property type="molecule type" value="Genomic_DNA"/>
</dbReference>
<gene>
    <name evidence="1" type="ORF">ABDJ40_10950</name>
</gene>
<dbReference type="RefSeq" id="WP_347609573.1">
    <property type="nucleotide sequence ID" value="NZ_JBDPZC010000004.1"/>
</dbReference>